<dbReference type="RefSeq" id="WP_311558326.1">
    <property type="nucleotide sequence ID" value="NZ_JAVREJ010000015.1"/>
</dbReference>
<evidence type="ECO:0000259" key="2">
    <source>
        <dbReference type="Pfam" id="PF19858"/>
    </source>
</evidence>
<dbReference type="InterPro" id="IPR045560">
    <property type="entry name" value="LigC_C"/>
</dbReference>
<reference evidence="4" key="1">
    <citation type="submission" date="2023-07" db="EMBL/GenBank/DDBJ databases">
        <title>30 novel species of actinomycetes from the DSMZ collection.</title>
        <authorList>
            <person name="Nouioui I."/>
        </authorList>
    </citation>
    <scope>NUCLEOTIDE SEQUENCE [LARGE SCALE GENOMIC DNA]</scope>
    <source>
        <strain evidence="4">DSM 45834</strain>
    </source>
</reference>
<evidence type="ECO:0000313" key="3">
    <source>
        <dbReference type="EMBL" id="MDT0351846.1"/>
    </source>
</evidence>
<keyword evidence="4" id="KW-1185">Reference proteome</keyword>
<dbReference type="InterPro" id="IPR036291">
    <property type="entry name" value="NAD(P)-bd_dom_sf"/>
</dbReference>
<evidence type="ECO:0000259" key="1">
    <source>
        <dbReference type="Pfam" id="PF01408"/>
    </source>
</evidence>
<organism evidence="3 4">
    <name type="scientific">Pseudonocardia charpentierae</name>
    <dbReference type="NCBI Taxonomy" id="3075545"/>
    <lineage>
        <taxon>Bacteria</taxon>
        <taxon>Bacillati</taxon>
        <taxon>Actinomycetota</taxon>
        <taxon>Actinomycetes</taxon>
        <taxon>Pseudonocardiales</taxon>
        <taxon>Pseudonocardiaceae</taxon>
        <taxon>Pseudonocardia</taxon>
    </lineage>
</organism>
<proteinExistence type="predicted"/>
<sequence>MLNVCMIGHGMMGIWHSEALQRTPDAVLHTVVGRAKPASAETTPAAGRAQSSTETFAEKYGYKKWTTDLDEALADPEVDIVIIAGPSETHAEMALKSINAGKHTLVEIPIAMNLEGAEAVVAAAKEKGVALGVVHPMRYRTDRHDMVRRVKAGEEKIHSVQGRFFIHRLQNVGATGLQRSWTDNILWHHTTHLVDIGLWTVSGGDMSTAEDRIRNVYAAYPAIEPRTGIPMELVVVIETHDDQTILTNGSYYAHNRIYDVLHVTDRDDYYVDELTSLMTTSEGERPIPTEQENAELIAPEFVEAVRDGREPFVPGWSVLPTMRVLHRVQEQWDAKHGKQLIPGRTVT</sequence>
<dbReference type="Gene3D" id="3.30.360.10">
    <property type="entry name" value="Dihydrodipicolinate Reductase, domain 2"/>
    <property type="match status" value="1"/>
</dbReference>
<feature type="domain" description="4-carboxy-2-hydroxymuconate-6-semialdehyde dehydrogenase-like C-terminal" evidence="2">
    <location>
        <begin position="147"/>
        <end position="248"/>
    </location>
</feature>
<gene>
    <name evidence="3" type="ORF">RM445_20175</name>
</gene>
<dbReference type="Pfam" id="PF19858">
    <property type="entry name" value="OxRdtase_C"/>
    <property type="match status" value="1"/>
</dbReference>
<dbReference type="Proteomes" id="UP001183202">
    <property type="component" value="Unassembled WGS sequence"/>
</dbReference>
<evidence type="ECO:0000313" key="4">
    <source>
        <dbReference type="Proteomes" id="UP001183202"/>
    </source>
</evidence>
<dbReference type="InterPro" id="IPR000683">
    <property type="entry name" value="Gfo/Idh/MocA-like_OxRdtase_N"/>
</dbReference>
<accession>A0ABU2ND35</accession>
<dbReference type="SUPFAM" id="SSF51735">
    <property type="entry name" value="NAD(P)-binding Rossmann-fold domains"/>
    <property type="match status" value="1"/>
</dbReference>
<dbReference type="PANTHER" id="PTHR43377:SF1">
    <property type="entry name" value="BILIVERDIN REDUCTASE A"/>
    <property type="match status" value="1"/>
</dbReference>
<dbReference type="InterPro" id="IPR051450">
    <property type="entry name" value="Gfo/Idh/MocA_Oxidoreductases"/>
</dbReference>
<comment type="caution">
    <text evidence="3">The sequence shown here is derived from an EMBL/GenBank/DDBJ whole genome shotgun (WGS) entry which is preliminary data.</text>
</comment>
<feature type="domain" description="Gfo/Idh/MocA-like oxidoreductase N-terminal" evidence="1">
    <location>
        <begin position="2"/>
        <end position="134"/>
    </location>
</feature>
<dbReference type="Pfam" id="PF01408">
    <property type="entry name" value="GFO_IDH_MocA"/>
    <property type="match status" value="1"/>
</dbReference>
<dbReference type="Gene3D" id="3.40.50.720">
    <property type="entry name" value="NAD(P)-binding Rossmann-like Domain"/>
    <property type="match status" value="1"/>
</dbReference>
<protein>
    <submittedName>
        <fullName evidence="3">Gfo/Idh/MocA family oxidoreductase</fullName>
    </submittedName>
</protein>
<dbReference type="EMBL" id="JAVREJ010000015">
    <property type="protein sequence ID" value="MDT0351846.1"/>
    <property type="molecule type" value="Genomic_DNA"/>
</dbReference>
<dbReference type="PANTHER" id="PTHR43377">
    <property type="entry name" value="BILIVERDIN REDUCTASE A"/>
    <property type="match status" value="1"/>
</dbReference>
<name>A0ABU2ND35_9PSEU</name>